<feature type="region of interest" description="Disordered" evidence="2">
    <location>
        <begin position="945"/>
        <end position="969"/>
    </location>
</feature>
<evidence type="ECO:0000313" key="4">
    <source>
        <dbReference type="Proteomes" id="UP000504633"/>
    </source>
</evidence>
<dbReference type="RefSeq" id="XP_030080084.1">
    <property type="nucleotide sequence ID" value="XM_030224224.1"/>
</dbReference>
<feature type="compositionally biased region" description="Low complexity" evidence="2">
    <location>
        <begin position="525"/>
        <end position="540"/>
    </location>
</feature>
<feature type="region of interest" description="Disordered" evidence="2">
    <location>
        <begin position="338"/>
        <end position="391"/>
    </location>
</feature>
<dbReference type="OMA" id="DKKSPFQ"/>
<organism evidence="4 5">
    <name type="scientific">Drosophila hydei</name>
    <name type="common">Fruit fly</name>
    <dbReference type="NCBI Taxonomy" id="7224"/>
    <lineage>
        <taxon>Eukaryota</taxon>
        <taxon>Metazoa</taxon>
        <taxon>Ecdysozoa</taxon>
        <taxon>Arthropoda</taxon>
        <taxon>Hexapoda</taxon>
        <taxon>Insecta</taxon>
        <taxon>Pterygota</taxon>
        <taxon>Neoptera</taxon>
        <taxon>Endopterygota</taxon>
        <taxon>Diptera</taxon>
        <taxon>Brachycera</taxon>
        <taxon>Muscomorpha</taxon>
        <taxon>Ephydroidea</taxon>
        <taxon>Drosophilidae</taxon>
        <taxon>Drosophila</taxon>
    </lineage>
</organism>
<dbReference type="PANTHER" id="PTHR12156:SF5">
    <property type="entry name" value="FI18040P1"/>
    <property type="match status" value="1"/>
</dbReference>
<feature type="coiled-coil region" evidence="1">
    <location>
        <begin position="641"/>
        <end position="708"/>
    </location>
</feature>
<dbReference type="Pfam" id="PF00498">
    <property type="entry name" value="FHA"/>
    <property type="match status" value="1"/>
</dbReference>
<dbReference type="GeneID" id="111598245"/>
<dbReference type="InterPro" id="IPR000253">
    <property type="entry name" value="FHA_dom"/>
</dbReference>
<keyword evidence="4" id="KW-1185">Reference proteome</keyword>
<feature type="region of interest" description="Disordered" evidence="2">
    <location>
        <begin position="260"/>
        <end position="293"/>
    </location>
</feature>
<evidence type="ECO:0000256" key="2">
    <source>
        <dbReference type="SAM" id="MobiDB-lite"/>
    </source>
</evidence>
<dbReference type="Proteomes" id="UP000504633">
    <property type="component" value="Unplaced"/>
</dbReference>
<proteinExistence type="predicted"/>
<sequence length="1277" mass="140520">MSLTKKDPSLRVAASDPHLVSLGGGRLSTAVTIHYIHIGDTTIGSAPSCSISLNGSGVRPLHCTIYRSEGNEVTLVPEPEARLLIDGAPLDDVEEAKLTQGAMITIGNSNYLRFNNPDEAQMMRSAMGSNERISMPHIDFTQSSRPSDSQTLEMESFYESIINPIKHSGNGNNSNSHNMDLHGVQCPKVFSSDLVTVNMPARDVLGQKYASFARNLAENHRSEKQLNNQYAKALTGSGANGIGHNAGYCNVPSNAAVFKQQQQQQQLGHQQQQQLGQPELLGKVNNDRYDRYPKPGTYTAGGLQIFAMNGLNTELNSGAELEDMLKICTEYADRQQQQLQHSANNSGSSHALHNASAGSITSSPIVQNRIKTNGSLPRDKKPAFQQHAGSSSNLALISSTSGYENVRILGPNRVEINGQLHVPATAGTGGAAATSSENLLASGTTKYVPQSPRTKIRTNCMSPKKDASFSSAFALASSTPTQTPMPAAPATMALVKPPLAPKPPAPNQQRDYEQLFKSFERKQQIEQQQQQQQMHQQQQQHPAKRSNKNINNLTLNLNESASQSPKPSRKPAPAPRSINAEQRKRRELDQRHTQLKQELGELPDAANNHELAPDELQATSTAKPVSTPRQQLLALQNRIHRLEAQRNATRVMEENQQAKLKQSIEMKQDQLNKLRAMLKQKPNNACLKEELEHVCESLDSDRKAFEDLEFQYFEEESEHHACHEDLKRQEQRLILETELASLHIQLGRDEQPEEEESHAVSNTSGRSTPTANGSSNLINGVMSQSLFGSAELLCPKRHNQEDLMSKSVNENMFHNNKIELPHGGQVTSTPKRAPLQIYDAGSCEQISFNLSLRSDRFEVNPLERRVPSQDDIDRSCKVANDAPISTSQGASTKIFDSIKEIERNRKLLLAQQGHQVIEHERQKMYDLKKKSHDEARTQYLLSMQQTTESTIEPPRPPPKHAPLNANGGKDAKLFDKLEMQKLNDETAPQQQQQHKAQHDKEKNASGDGSASSKTAATTTTSTSTSTPTANQQQRHSQPELEHHGLVAAGAAHGTVARSPRPLSEANNCEAAIEAPKFAANGDAGMPDNKRASSNSNSQDTASAGSGSSSGAGTGSSSASANGGERKRMLPKHQRPLTRYLPIFSPDLNLRHHIETAGHQIDLCPHVFVDAHSCRGYLHKLGATFHAWSRRWFVLDRQRSALIYYSDKSERKPRGGAYFATIDEVYLDHLNASKSGRPHCTFIVKTKKRSYNLQAASDAAARIWIDAIITGAQGNLDY</sequence>
<dbReference type="InterPro" id="IPR008984">
    <property type="entry name" value="SMAD_FHA_dom_sf"/>
</dbReference>
<dbReference type="Gene3D" id="2.60.200.20">
    <property type="match status" value="1"/>
</dbReference>
<dbReference type="Pfam" id="PF00169">
    <property type="entry name" value="PH"/>
    <property type="match status" value="1"/>
</dbReference>
<dbReference type="SUPFAM" id="SSF49879">
    <property type="entry name" value="SMAD/FHA domain"/>
    <property type="match status" value="1"/>
</dbReference>
<dbReference type="PROSITE" id="PS50003">
    <property type="entry name" value="PH_DOMAIN"/>
    <property type="match status" value="1"/>
</dbReference>
<feature type="region of interest" description="Disordered" evidence="2">
    <location>
        <begin position="558"/>
        <end position="588"/>
    </location>
</feature>
<feature type="compositionally biased region" description="Polar residues" evidence="2">
    <location>
        <begin position="338"/>
        <end position="375"/>
    </location>
</feature>
<dbReference type="OrthoDB" id="6020705at2759"/>
<reference evidence="5" key="1">
    <citation type="submission" date="2025-08" db="UniProtKB">
        <authorList>
            <consortium name="RefSeq"/>
        </authorList>
    </citation>
    <scope>IDENTIFICATION</scope>
    <source>
        <strain evidence="5">15085-1641.00</strain>
        <tissue evidence="5">Whole body</tissue>
    </source>
</reference>
<evidence type="ECO:0000313" key="5">
    <source>
        <dbReference type="RefSeq" id="XP_030080084.1"/>
    </source>
</evidence>
<dbReference type="InterPro" id="IPR052212">
    <property type="entry name" value="PH-like_domain"/>
</dbReference>
<feature type="region of interest" description="Disordered" evidence="2">
    <location>
        <begin position="748"/>
        <end position="777"/>
    </location>
</feature>
<name>A0A6J2SW28_DROHY</name>
<keyword evidence="1" id="KW-0175">Coiled coil</keyword>
<protein>
    <submittedName>
        <fullName evidence="5">Pleckstrin homology-like domain family B member 1 isoform X1</fullName>
    </submittedName>
</protein>
<gene>
    <name evidence="5" type="primary">LOC111598245</name>
</gene>
<dbReference type="PANTHER" id="PTHR12156">
    <property type="entry name" value="PLECKSTRIN HOMOLOGY-LIKE DOMAIN, FAMILY B, MEMBER 3"/>
    <property type="match status" value="1"/>
</dbReference>
<feature type="compositionally biased region" description="Polar residues" evidence="2">
    <location>
        <begin position="1091"/>
        <end position="1100"/>
    </location>
</feature>
<accession>A0A6J2SW28</accession>
<evidence type="ECO:0000256" key="1">
    <source>
        <dbReference type="SAM" id="Coils"/>
    </source>
</evidence>
<feature type="region of interest" description="Disordered" evidence="2">
    <location>
        <begin position="983"/>
        <end position="1039"/>
    </location>
</feature>
<dbReference type="InterPro" id="IPR011993">
    <property type="entry name" value="PH-like_dom_sf"/>
</dbReference>
<feature type="region of interest" description="Disordered" evidence="2">
    <location>
        <begin position="1079"/>
        <end position="1131"/>
    </location>
</feature>
<feature type="compositionally biased region" description="Low complexity" evidence="2">
    <location>
        <begin position="1009"/>
        <end position="1029"/>
    </location>
</feature>
<evidence type="ECO:0000259" key="3">
    <source>
        <dbReference type="PROSITE" id="PS50003"/>
    </source>
</evidence>
<feature type="compositionally biased region" description="Polar residues" evidence="2">
    <location>
        <begin position="759"/>
        <end position="777"/>
    </location>
</feature>
<dbReference type="SMART" id="SM00233">
    <property type="entry name" value="PH"/>
    <property type="match status" value="1"/>
</dbReference>
<dbReference type="KEGG" id="dhe:111598245"/>
<dbReference type="InterPro" id="IPR001849">
    <property type="entry name" value="PH_domain"/>
</dbReference>
<feature type="domain" description="PH" evidence="3">
    <location>
        <begin position="1170"/>
        <end position="1272"/>
    </location>
</feature>
<dbReference type="AlphaFoldDB" id="A0A6J2SW28"/>
<feature type="region of interest" description="Disordered" evidence="2">
    <location>
        <begin position="522"/>
        <end position="545"/>
    </location>
</feature>
<feature type="compositionally biased region" description="Low complexity" evidence="2">
    <location>
        <begin position="260"/>
        <end position="277"/>
    </location>
</feature>
<dbReference type="SUPFAM" id="SSF50729">
    <property type="entry name" value="PH domain-like"/>
    <property type="match status" value="1"/>
</dbReference>
<dbReference type="Gene3D" id="2.30.29.30">
    <property type="entry name" value="Pleckstrin-homology domain (PH domain)/Phosphotyrosine-binding domain (PTB)"/>
    <property type="match status" value="1"/>
</dbReference>